<proteinExistence type="predicted"/>
<name>A0ABY7CVV6_9BASI</name>
<keyword evidence="4" id="KW-1185">Reference proteome</keyword>
<evidence type="ECO:0000313" key="3">
    <source>
        <dbReference type="EMBL" id="WAQ89058.1"/>
    </source>
</evidence>
<keyword evidence="2" id="KW-1133">Transmembrane helix</keyword>
<evidence type="ECO:0000313" key="4">
    <source>
        <dbReference type="Proteomes" id="UP001164743"/>
    </source>
</evidence>
<organism evidence="3 4">
    <name type="scientific">Puccinia triticina</name>
    <dbReference type="NCBI Taxonomy" id="208348"/>
    <lineage>
        <taxon>Eukaryota</taxon>
        <taxon>Fungi</taxon>
        <taxon>Dikarya</taxon>
        <taxon>Basidiomycota</taxon>
        <taxon>Pucciniomycotina</taxon>
        <taxon>Pucciniomycetes</taxon>
        <taxon>Pucciniales</taxon>
        <taxon>Pucciniaceae</taxon>
        <taxon>Puccinia</taxon>
    </lineage>
</organism>
<sequence length="473" mass="53168">MEPSNRIGGHWGSNCSRSLCLVDQPEAPAVARVGERLPTNSRISCLSSSLLKPIPPLPERDPSSHINTRSFILRGHRHLLFLPTMVALPFAFLFLCLAHSPASLAYNTLYKRMDSEAARFAATASRDSSVGSRGVHPGPDLRQAPVDAPQPTAMVDQRRSGGLWLPDPRVFSYVGQLHSDMFQTDAELIPGDIASDIENFLTHDVPIHEEHIGDFSELITDMVIPVTTPTEDRTAHLARLANRLAHFNKDDLQASRKAIRSYSDPLVNTLAGLYGILGPQNVLKTQLTKMVEGEAFARGLPDTFDARRFVTELIELQPQLAELAKYLRLPEDTRAQSPAPHEAVTAIKNFGEKQDAIFGSRRDFQSFVAGITELEFYKAFQTELESPNDQAGYELQLVQLPDDMQELRHIFQLPSKDKFYTHTSHVQRWASRSIAESLEIAYRASQLNKTRLSKLKDYSRNPRKFDRRVGRHR</sequence>
<protein>
    <submittedName>
        <fullName evidence="3">Uncharacterized protein</fullName>
    </submittedName>
</protein>
<reference evidence="3" key="1">
    <citation type="submission" date="2022-10" db="EMBL/GenBank/DDBJ databases">
        <title>Puccinia triticina Genome sequencing and assembly.</title>
        <authorList>
            <person name="Li C."/>
        </authorList>
    </citation>
    <scope>NUCLEOTIDE SEQUENCE</scope>
    <source>
        <strain evidence="3">Pt15</strain>
    </source>
</reference>
<accession>A0ABY7CVV6</accession>
<dbReference type="Proteomes" id="UP001164743">
    <property type="component" value="Chromosome 10A"/>
</dbReference>
<dbReference type="RefSeq" id="XP_053024613.1">
    <property type="nucleotide sequence ID" value="XM_053160661.1"/>
</dbReference>
<keyword evidence="2" id="KW-0812">Transmembrane</keyword>
<keyword evidence="2" id="KW-0472">Membrane</keyword>
<evidence type="ECO:0000256" key="1">
    <source>
        <dbReference type="SAM" id="MobiDB-lite"/>
    </source>
</evidence>
<gene>
    <name evidence="3" type="ORF">PtA15_10A481</name>
</gene>
<dbReference type="EMBL" id="CP110430">
    <property type="protein sequence ID" value="WAQ89058.1"/>
    <property type="molecule type" value="Genomic_DNA"/>
</dbReference>
<feature type="region of interest" description="Disordered" evidence="1">
    <location>
        <begin position="128"/>
        <end position="147"/>
    </location>
</feature>
<dbReference type="GeneID" id="77801556"/>
<evidence type="ECO:0000256" key="2">
    <source>
        <dbReference type="SAM" id="Phobius"/>
    </source>
</evidence>
<feature type="transmembrane region" description="Helical" evidence="2">
    <location>
        <begin position="79"/>
        <end position="100"/>
    </location>
</feature>